<organism evidence="2 3">
    <name type="scientific">Actinoallomurus spadix</name>
    <dbReference type="NCBI Taxonomy" id="79912"/>
    <lineage>
        <taxon>Bacteria</taxon>
        <taxon>Bacillati</taxon>
        <taxon>Actinomycetota</taxon>
        <taxon>Actinomycetes</taxon>
        <taxon>Streptosporangiales</taxon>
        <taxon>Thermomonosporaceae</taxon>
        <taxon>Actinoallomurus</taxon>
    </lineage>
</organism>
<evidence type="ECO:0000256" key="1">
    <source>
        <dbReference type="SAM" id="MobiDB-lite"/>
    </source>
</evidence>
<feature type="region of interest" description="Disordered" evidence="1">
    <location>
        <begin position="1"/>
        <end position="20"/>
    </location>
</feature>
<sequence length="50" mass="6055">MRGRTDRPAPRGARTMHPDIMKALMDERDREAREALETERPRRLLRRRAR</sequence>
<feature type="region of interest" description="Disordered" evidence="1">
    <location>
        <begin position="27"/>
        <end position="50"/>
    </location>
</feature>
<name>A0ABN0VRU3_9ACTN</name>
<dbReference type="EMBL" id="BAAABM010000003">
    <property type="protein sequence ID" value="GAA0315783.1"/>
    <property type="molecule type" value="Genomic_DNA"/>
</dbReference>
<proteinExistence type="predicted"/>
<reference evidence="2 3" key="1">
    <citation type="journal article" date="2019" name="Int. J. Syst. Evol. Microbiol.">
        <title>The Global Catalogue of Microorganisms (GCM) 10K type strain sequencing project: providing services to taxonomists for standard genome sequencing and annotation.</title>
        <authorList>
            <consortium name="The Broad Institute Genomics Platform"/>
            <consortium name="The Broad Institute Genome Sequencing Center for Infectious Disease"/>
            <person name="Wu L."/>
            <person name="Ma J."/>
        </authorList>
    </citation>
    <scope>NUCLEOTIDE SEQUENCE [LARGE SCALE GENOMIC DNA]</scope>
    <source>
        <strain evidence="2 3">JCM 3146</strain>
    </source>
</reference>
<protein>
    <submittedName>
        <fullName evidence="2">Uncharacterized protein</fullName>
    </submittedName>
</protein>
<feature type="compositionally biased region" description="Basic and acidic residues" evidence="1">
    <location>
        <begin position="27"/>
        <end position="42"/>
    </location>
</feature>
<comment type="caution">
    <text evidence="2">The sequence shown here is derived from an EMBL/GenBank/DDBJ whole genome shotgun (WGS) entry which is preliminary data.</text>
</comment>
<dbReference type="Proteomes" id="UP001501822">
    <property type="component" value="Unassembled WGS sequence"/>
</dbReference>
<evidence type="ECO:0000313" key="2">
    <source>
        <dbReference type="EMBL" id="GAA0315783.1"/>
    </source>
</evidence>
<evidence type="ECO:0000313" key="3">
    <source>
        <dbReference type="Proteomes" id="UP001501822"/>
    </source>
</evidence>
<accession>A0ABN0VRU3</accession>
<keyword evidence="3" id="KW-1185">Reference proteome</keyword>
<gene>
    <name evidence="2" type="ORF">GCM10010151_02270</name>
</gene>